<keyword evidence="4" id="KW-1133">Transmembrane helix</keyword>
<evidence type="ECO:0000256" key="10">
    <source>
        <dbReference type="ARBA" id="ARBA00048048"/>
    </source>
</evidence>
<keyword evidence="3" id="KW-0812">Transmembrane</keyword>
<keyword evidence="7" id="KW-0449">Lipoprotein</keyword>
<accession>A0A8H7ZYJ1</accession>
<evidence type="ECO:0000313" key="14">
    <source>
        <dbReference type="Proteomes" id="UP000673691"/>
    </source>
</evidence>
<evidence type="ECO:0000256" key="1">
    <source>
        <dbReference type="ARBA" id="ARBA00004127"/>
    </source>
</evidence>
<keyword evidence="6" id="KW-0564">Palmitate</keyword>
<evidence type="ECO:0000256" key="4">
    <source>
        <dbReference type="ARBA" id="ARBA00022989"/>
    </source>
</evidence>
<evidence type="ECO:0000259" key="12">
    <source>
        <dbReference type="Pfam" id="PF01529"/>
    </source>
</evidence>
<evidence type="ECO:0000256" key="9">
    <source>
        <dbReference type="ARBA" id="ARBA00023463"/>
    </source>
</evidence>
<name>A0A8H7ZYJ1_9FUNG</name>
<comment type="similarity">
    <text evidence="9">Belongs to the DHHC palmitoyltransferase family. ERF2/ZDHHC9 subfamily.</text>
</comment>
<evidence type="ECO:0000256" key="3">
    <source>
        <dbReference type="ARBA" id="ARBA00022692"/>
    </source>
</evidence>
<dbReference type="PROSITE" id="PS50216">
    <property type="entry name" value="DHHC"/>
    <property type="match status" value="1"/>
</dbReference>
<feature type="domain" description="Palmitoyltransferase DHHC" evidence="12">
    <location>
        <begin position="93"/>
        <end position="122"/>
    </location>
</feature>
<dbReference type="Pfam" id="PF01529">
    <property type="entry name" value="DHHC"/>
    <property type="match status" value="1"/>
</dbReference>
<dbReference type="GO" id="GO:0019706">
    <property type="term" value="F:protein-cysteine S-palmitoyltransferase activity"/>
    <property type="evidence" value="ECO:0007669"/>
    <property type="project" value="UniProtKB-EC"/>
</dbReference>
<dbReference type="PANTHER" id="PTHR22883:SF43">
    <property type="entry name" value="PALMITOYLTRANSFERASE APP"/>
    <property type="match status" value="1"/>
</dbReference>
<dbReference type="PANTHER" id="PTHR22883">
    <property type="entry name" value="ZINC FINGER DHHC DOMAIN CONTAINING PROTEIN"/>
    <property type="match status" value="1"/>
</dbReference>
<evidence type="ECO:0000256" key="8">
    <source>
        <dbReference type="ARBA" id="ARBA00023315"/>
    </source>
</evidence>
<keyword evidence="2 11" id="KW-0808">Transferase</keyword>
<comment type="subcellular location">
    <subcellularLocation>
        <location evidence="1">Endomembrane system</location>
        <topology evidence="1">Multi-pass membrane protein</topology>
    </subcellularLocation>
</comment>
<evidence type="ECO:0000256" key="6">
    <source>
        <dbReference type="ARBA" id="ARBA00023139"/>
    </source>
</evidence>
<dbReference type="GO" id="GO:0005794">
    <property type="term" value="C:Golgi apparatus"/>
    <property type="evidence" value="ECO:0007669"/>
    <property type="project" value="TreeGrafter"/>
</dbReference>
<evidence type="ECO:0000256" key="7">
    <source>
        <dbReference type="ARBA" id="ARBA00023288"/>
    </source>
</evidence>
<dbReference type="GO" id="GO:0006612">
    <property type="term" value="P:protein targeting to membrane"/>
    <property type="evidence" value="ECO:0007669"/>
    <property type="project" value="TreeGrafter"/>
</dbReference>
<evidence type="ECO:0000256" key="11">
    <source>
        <dbReference type="RuleBase" id="RU079119"/>
    </source>
</evidence>
<evidence type="ECO:0000256" key="2">
    <source>
        <dbReference type="ARBA" id="ARBA00022679"/>
    </source>
</evidence>
<comment type="domain">
    <text evidence="11">The DHHC domain is required for palmitoyltransferase activity.</text>
</comment>
<proteinExistence type="inferred from homology"/>
<sequence>MLKASWTNPGFLPKSVDADLGIPTNARWPTISGSRIATYRTPEIATTAEPPFTGVHGGDIPQRQLQHSVRAPPPRIVPVKESAGRSPVVCEASQKYCVTCRIWRPLRSSHCPICDRCVEVEDRRLDLLRLMLRRKSLLLAENTV</sequence>
<keyword evidence="5" id="KW-0472">Membrane</keyword>
<gene>
    <name evidence="13" type="ORF">BJ554DRAFT_6033</name>
</gene>
<keyword evidence="8 11" id="KW-0012">Acyltransferase</keyword>
<organism evidence="13 14">
    <name type="scientific">Olpidium bornovanus</name>
    <dbReference type="NCBI Taxonomy" id="278681"/>
    <lineage>
        <taxon>Eukaryota</taxon>
        <taxon>Fungi</taxon>
        <taxon>Fungi incertae sedis</taxon>
        <taxon>Olpidiomycota</taxon>
        <taxon>Olpidiomycotina</taxon>
        <taxon>Olpidiomycetes</taxon>
        <taxon>Olpidiales</taxon>
        <taxon>Olpidiaceae</taxon>
        <taxon>Olpidium</taxon>
    </lineage>
</organism>
<dbReference type="EC" id="2.3.1.225" evidence="11"/>
<dbReference type="Proteomes" id="UP000673691">
    <property type="component" value="Unassembled WGS sequence"/>
</dbReference>
<dbReference type="OrthoDB" id="2507193at2759"/>
<dbReference type="InterPro" id="IPR001594">
    <property type="entry name" value="Palmitoyltrfase_DHHC"/>
</dbReference>
<comment type="caution">
    <text evidence="13">The sequence shown here is derived from an EMBL/GenBank/DDBJ whole genome shotgun (WGS) entry which is preliminary data.</text>
</comment>
<dbReference type="EMBL" id="JAEFCI010003226">
    <property type="protein sequence ID" value="KAG5461727.1"/>
    <property type="molecule type" value="Genomic_DNA"/>
</dbReference>
<dbReference type="AlphaFoldDB" id="A0A8H7ZYJ1"/>
<comment type="catalytic activity">
    <reaction evidence="10 11">
        <text>L-cysteinyl-[protein] + hexadecanoyl-CoA = S-hexadecanoyl-L-cysteinyl-[protein] + CoA</text>
        <dbReference type="Rhea" id="RHEA:36683"/>
        <dbReference type="Rhea" id="RHEA-COMP:10131"/>
        <dbReference type="Rhea" id="RHEA-COMP:11032"/>
        <dbReference type="ChEBI" id="CHEBI:29950"/>
        <dbReference type="ChEBI" id="CHEBI:57287"/>
        <dbReference type="ChEBI" id="CHEBI:57379"/>
        <dbReference type="ChEBI" id="CHEBI:74151"/>
        <dbReference type="EC" id="2.3.1.225"/>
    </reaction>
</comment>
<dbReference type="InterPro" id="IPR039859">
    <property type="entry name" value="PFA4/ZDH16/20/ERF2-like"/>
</dbReference>
<evidence type="ECO:0000256" key="5">
    <source>
        <dbReference type="ARBA" id="ARBA00023136"/>
    </source>
</evidence>
<protein>
    <recommendedName>
        <fullName evidence="11">Palmitoyltransferase</fullName>
        <ecNumber evidence="11">2.3.1.225</ecNumber>
    </recommendedName>
</protein>
<reference evidence="13 14" key="1">
    <citation type="journal article" name="Sci. Rep.">
        <title>Genome-scale phylogenetic analyses confirm Olpidium as the closest living zoosporic fungus to the non-flagellated, terrestrial fungi.</title>
        <authorList>
            <person name="Chang Y."/>
            <person name="Rochon D."/>
            <person name="Sekimoto S."/>
            <person name="Wang Y."/>
            <person name="Chovatia M."/>
            <person name="Sandor L."/>
            <person name="Salamov A."/>
            <person name="Grigoriev I.V."/>
            <person name="Stajich J.E."/>
            <person name="Spatafora J.W."/>
        </authorList>
    </citation>
    <scope>NUCLEOTIDE SEQUENCE [LARGE SCALE GENOMIC DNA]</scope>
    <source>
        <strain evidence="13">S191</strain>
    </source>
</reference>
<keyword evidence="14" id="KW-1185">Reference proteome</keyword>
<evidence type="ECO:0000313" key="13">
    <source>
        <dbReference type="EMBL" id="KAG5461727.1"/>
    </source>
</evidence>
<dbReference type="GO" id="GO:0005783">
    <property type="term" value="C:endoplasmic reticulum"/>
    <property type="evidence" value="ECO:0007669"/>
    <property type="project" value="TreeGrafter"/>
</dbReference>